<evidence type="ECO:0000313" key="3">
    <source>
        <dbReference type="EMBL" id="CAB4896947.1"/>
    </source>
</evidence>
<dbReference type="InterPro" id="IPR036291">
    <property type="entry name" value="NAD(P)-bd_dom_sf"/>
</dbReference>
<dbReference type="Gene3D" id="3.30.360.10">
    <property type="entry name" value="Dihydrodipicolinate Reductase, domain 2"/>
    <property type="match status" value="1"/>
</dbReference>
<dbReference type="SUPFAM" id="SSF51735">
    <property type="entry name" value="NAD(P)-binding Rossmann-fold domains"/>
    <property type="match status" value="1"/>
</dbReference>
<sequence length="381" mass="42618">MVAVTHISRLAIYDKEVPAVDVKILKYAIVGSGMMGLEHIRNLIEMPNTQIIAVCDPHTPSLEKARRALNRVEGVRYFVNYKDLLANCQADVVVIATPNHTHMEIAEEVMRTGKHVLIEKPLCTTVSDCKKLIELQTDAQSENQVVWVGLEYRYMAPTRRVLQEIGRGAVGSVKMISIREHRYPFLEKVEDWNRFNVNTGGTLVEKCCHFFDLMCLIANSRPVSVIASGSQDVNHLNEKYDGKTPDILDNAFVIVNFENGVRGLLDLCMFAEASKNEQEICVVGDAGKIEAMISESIVRVGRRKDGYGSFQEYAIEIDQNIVKGFHHGASYVEHIQFQHAVHNNFQAEVGLLDGLLSVAIGQAAHLSIDEKRLVQMSEVLS</sequence>
<dbReference type="InterPro" id="IPR050424">
    <property type="entry name" value="Gfo-Idh-MocA_inositol_DH"/>
</dbReference>
<gene>
    <name evidence="3" type="ORF">UFOPK3573_00437</name>
</gene>
<dbReference type="Pfam" id="PF01408">
    <property type="entry name" value="GFO_IDH_MocA"/>
    <property type="match status" value="1"/>
</dbReference>
<dbReference type="SUPFAM" id="SSF55347">
    <property type="entry name" value="Glyceraldehyde-3-phosphate dehydrogenase-like, C-terminal domain"/>
    <property type="match status" value="1"/>
</dbReference>
<feature type="domain" description="Gfo/Idh/MocA-like oxidoreductase C-terminal" evidence="2">
    <location>
        <begin position="165"/>
        <end position="375"/>
    </location>
</feature>
<protein>
    <submittedName>
        <fullName evidence="3">Unannotated protein</fullName>
    </submittedName>
</protein>
<name>A0A6J7FNA6_9ZZZZ</name>
<dbReference type="Pfam" id="PF02894">
    <property type="entry name" value="GFO_IDH_MocA_C"/>
    <property type="match status" value="1"/>
</dbReference>
<dbReference type="Gene3D" id="3.40.50.720">
    <property type="entry name" value="NAD(P)-binding Rossmann-like Domain"/>
    <property type="match status" value="1"/>
</dbReference>
<organism evidence="3">
    <name type="scientific">freshwater metagenome</name>
    <dbReference type="NCBI Taxonomy" id="449393"/>
    <lineage>
        <taxon>unclassified sequences</taxon>
        <taxon>metagenomes</taxon>
        <taxon>ecological metagenomes</taxon>
    </lineage>
</organism>
<proteinExistence type="predicted"/>
<dbReference type="InterPro" id="IPR004104">
    <property type="entry name" value="Gfo/Idh/MocA-like_OxRdtase_C"/>
</dbReference>
<evidence type="ECO:0000259" key="2">
    <source>
        <dbReference type="Pfam" id="PF02894"/>
    </source>
</evidence>
<evidence type="ECO:0000259" key="1">
    <source>
        <dbReference type="Pfam" id="PF01408"/>
    </source>
</evidence>
<feature type="domain" description="Gfo/Idh/MocA-like oxidoreductase N-terminal" evidence="1">
    <location>
        <begin position="25"/>
        <end position="148"/>
    </location>
</feature>
<dbReference type="InterPro" id="IPR000683">
    <property type="entry name" value="Gfo/Idh/MocA-like_OxRdtase_N"/>
</dbReference>
<dbReference type="GO" id="GO:0000166">
    <property type="term" value="F:nucleotide binding"/>
    <property type="evidence" value="ECO:0007669"/>
    <property type="project" value="InterPro"/>
</dbReference>
<dbReference type="PANTHER" id="PTHR43593:SF1">
    <property type="entry name" value="INOSITOL 2-DEHYDROGENASE"/>
    <property type="match status" value="1"/>
</dbReference>
<dbReference type="PANTHER" id="PTHR43593">
    <property type="match status" value="1"/>
</dbReference>
<reference evidence="3" key="1">
    <citation type="submission" date="2020-05" db="EMBL/GenBank/DDBJ databases">
        <authorList>
            <person name="Chiriac C."/>
            <person name="Salcher M."/>
            <person name="Ghai R."/>
            <person name="Kavagutti S V."/>
        </authorList>
    </citation>
    <scope>NUCLEOTIDE SEQUENCE</scope>
</reference>
<accession>A0A6J7FNA6</accession>
<dbReference type="AlphaFoldDB" id="A0A6J7FNA6"/>
<dbReference type="EMBL" id="CAFBMJ010000021">
    <property type="protein sequence ID" value="CAB4896947.1"/>
    <property type="molecule type" value="Genomic_DNA"/>
</dbReference>